<evidence type="ECO:0000313" key="11">
    <source>
        <dbReference type="EMBL" id="ADP74632.1"/>
    </source>
</evidence>
<dbReference type="PANTHER" id="PTHR39453">
    <property type="entry name" value="PHOSPHATE PROPANOYLTRANSFERASE"/>
    <property type="match status" value="1"/>
</dbReference>
<dbReference type="PIRSF" id="PIRSF010130">
    <property type="entry name" value="PduL"/>
    <property type="match status" value="1"/>
</dbReference>
<sequence length="211" mass="23463">MSNELQDKIFKAVMKRIQEIEEGPYVPIGVSNRHVHLSQEDLESLFGKNYRLTKLRDLKQPGQFAANETVTLKGPKGEIQHVRILGPIRSKTQVEISITDSFQLGISVPVRESGNIAGTPGIIIQGPKGIVKLKEGVIAALRHIHVPPEFAAKFQLKDKDMVDVEVGKERKTIFKNVLIRVSKNYVLEMHLDTDEANAAGLRNGDIGKIVK</sequence>
<dbReference type="NCBIfam" id="NF011652">
    <property type="entry name" value="PRK15070.1"/>
    <property type="match status" value="1"/>
</dbReference>
<comment type="pathway">
    <text evidence="10">Polyol metabolism; 1,2-propanediol degradation.</text>
</comment>
<evidence type="ECO:0000256" key="1">
    <source>
        <dbReference type="ARBA" id="ARBA00001947"/>
    </source>
</evidence>
<evidence type="ECO:0000256" key="5">
    <source>
        <dbReference type="ARBA" id="ARBA00022679"/>
    </source>
</evidence>
<dbReference type="GO" id="GO:0051144">
    <property type="term" value="P:1,2-propanediol catabolic process"/>
    <property type="evidence" value="ECO:0007669"/>
    <property type="project" value="UniProtKB-UniPathway"/>
</dbReference>
<dbReference type="GO" id="GO:0016747">
    <property type="term" value="F:acyltransferase activity, transferring groups other than amino-acyl groups"/>
    <property type="evidence" value="ECO:0007669"/>
    <property type="project" value="InterPro"/>
</dbReference>
<organism evidence="11">
    <name type="scientific">Geobacillus sp. (strain Y4.1MC1)</name>
    <dbReference type="NCBI Taxonomy" id="581103"/>
    <lineage>
        <taxon>Bacteria</taxon>
        <taxon>Bacillati</taxon>
        <taxon>Bacillota</taxon>
        <taxon>Bacilli</taxon>
        <taxon>Bacillales</taxon>
        <taxon>Anoxybacillaceae</taxon>
        <taxon>Geobacillus</taxon>
    </lineage>
</organism>
<protein>
    <recommendedName>
        <fullName evidence="4 10">Phosphate propanoyltransferase</fullName>
        <ecNumber evidence="3 10">2.3.1.222</ecNumber>
    </recommendedName>
</protein>
<dbReference type="GO" id="GO:0046872">
    <property type="term" value="F:metal ion binding"/>
    <property type="evidence" value="ECO:0007669"/>
    <property type="project" value="UniProtKB-KW"/>
</dbReference>
<dbReference type="KEGG" id="gmc:GY4MC1_1868"/>
<evidence type="ECO:0000256" key="2">
    <source>
        <dbReference type="ARBA" id="ARBA00007342"/>
    </source>
</evidence>
<dbReference type="EMBL" id="CP002293">
    <property type="protein sequence ID" value="ADP74632.1"/>
    <property type="molecule type" value="Genomic_DNA"/>
</dbReference>
<dbReference type="UniPathway" id="UPA00621"/>
<dbReference type="AlphaFoldDB" id="A0A7U3YF38"/>
<gene>
    <name evidence="11" type="ORF">GY4MC1_1868</name>
</gene>
<keyword evidence="8 10" id="KW-0012">Acyltransferase</keyword>
<dbReference type="InterPro" id="IPR008300">
    <property type="entry name" value="PTAC"/>
</dbReference>
<dbReference type="EC" id="2.3.1.222" evidence="3 10"/>
<accession>A0A7U3YF38</accession>
<keyword evidence="5 10" id="KW-0808">Transferase</keyword>
<comment type="similarity">
    <text evidence="2 10">Belongs to the PduL family.</text>
</comment>
<comment type="function">
    <text evidence="10">Involved in 1,2-propanediol (1,2-PD) degradation by catalyzing the conversion of propanoyl-CoA to propanoyl-phosphate.</text>
</comment>
<evidence type="ECO:0000256" key="6">
    <source>
        <dbReference type="ARBA" id="ARBA00022723"/>
    </source>
</evidence>
<evidence type="ECO:0000256" key="9">
    <source>
        <dbReference type="ARBA" id="ARBA00047589"/>
    </source>
</evidence>
<evidence type="ECO:0000256" key="3">
    <source>
        <dbReference type="ARBA" id="ARBA00012206"/>
    </source>
</evidence>
<keyword evidence="7" id="KW-0862">Zinc</keyword>
<evidence type="ECO:0000256" key="4">
    <source>
        <dbReference type="ARBA" id="ARBA00020837"/>
    </source>
</evidence>
<evidence type="ECO:0000256" key="7">
    <source>
        <dbReference type="ARBA" id="ARBA00022833"/>
    </source>
</evidence>
<evidence type="ECO:0000256" key="10">
    <source>
        <dbReference type="PIRNR" id="PIRNR010130"/>
    </source>
</evidence>
<evidence type="ECO:0000256" key="8">
    <source>
        <dbReference type="ARBA" id="ARBA00023315"/>
    </source>
</evidence>
<dbReference type="PANTHER" id="PTHR39453:SF1">
    <property type="entry name" value="PHOSPHATE PROPANOYLTRANSFERASE"/>
    <property type="match status" value="1"/>
</dbReference>
<reference evidence="11" key="1">
    <citation type="submission" date="2010-10" db="EMBL/GenBank/DDBJ databases">
        <title>Complete sequence of chromosome of Geobacillus sp. Y4.1MC1.</title>
        <authorList>
            <consortium name="US DOE Joint Genome Institute"/>
            <person name="Lucas S."/>
            <person name="Copeland A."/>
            <person name="Lapidus A."/>
            <person name="Cheng J.-F."/>
            <person name="Bruce D."/>
            <person name="Goodwin L."/>
            <person name="Pitluck S."/>
            <person name="Chertkov O."/>
            <person name="Zhang X."/>
            <person name="Detter J.C."/>
            <person name="Han C."/>
            <person name="Tapia R."/>
            <person name="Land M."/>
            <person name="Hauser L."/>
            <person name="Jeffries C."/>
            <person name="Kyrpides N."/>
            <person name="Ivanova N."/>
            <person name="Ovchinnikova G."/>
            <person name="Brumm P."/>
            <person name="Mead D."/>
            <person name="Woyke T."/>
        </authorList>
    </citation>
    <scope>NUCLEOTIDE SEQUENCE [LARGE SCALE GENOMIC DNA]</scope>
    <source>
        <strain evidence="11">Y4.1MC1</strain>
    </source>
</reference>
<name>A0A7U3YF38_GEOS0</name>
<comment type="catalytic activity">
    <reaction evidence="9 10">
        <text>propanoyl-CoA + phosphate = propanoyl phosphate + CoA</text>
        <dbReference type="Rhea" id="RHEA:28046"/>
        <dbReference type="ChEBI" id="CHEBI:43474"/>
        <dbReference type="ChEBI" id="CHEBI:57287"/>
        <dbReference type="ChEBI" id="CHEBI:57392"/>
        <dbReference type="ChEBI" id="CHEBI:58933"/>
        <dbReference type="EC" id="2.3.1.222"/>
    </reaction>
</comment>
<proteinExistence type="inferred from homology"/>
<keyword evidence="6" id="KW-0479">Metal-binding</keyword>
<comment type="cofactor">
    <cofactor evidence="1">
        <name>Zn(2+)</name>
        <dbReference type="ChEBI" id="CHEBI:29105"/>
    </cofactor>
</comment>
<dbReference type="Pfam" id="PF06130">
    <property type="entry name" value="PTAC"/>
    <property type="match status" value="1"/>
</dbReference>